<dbReference type="EMBL" id="CP133615">
    <property type="protein sequence ID" value="WMV24398.1"/>
    <property type="molecule type" value="Genomic_DNA"/>
</dbReference>
<dbReference type="AlphaFoldDB" id="A0AAF0TSF9"/>
<proteinExistence type="predicted"/>
<evidence type="ECO:0000313" key="3">
    <source>
        <dbReference type="Proteomes" id="UP001234989"/>
    </source>
</evidence>
<dbReference type="Pfam" id="PF03732">
    <property type="entry name" value="Retrotrans_gag"/>
    <property type="match status" value="1"/>
</dbReference>
<dbReference type="Proteomes" id="UP001234989">
    <property type="component" value="Chromosome 4"/>
</dbReference>
<evidence type="ECO:0000313" key="2">
    <source>
        <dbReference type="EMBL" id="WMV24398.1"/>
    </source>
</evidence>
<evidence type="ECO:0000259" key="1">
    <source>
        <dbReference type="Pfam" id="PF03732"/>
    </source>
</evidence>
<dbReference type="InterPro" id="IPR005162">
    <property type="entry name" value="Retrotrans_gag_dom"/>
</dbReference>
<accession>A0AAF0TSF9</accession>
<reference evidence="2" key="1">
    <citation type="submission" date="2023-08" db="EMBL/GenBank/DDBJ databases">
        <title>A de novo genome assembly of Solanum verrucosum Schlechtendal, a Mexican diploid species geographically isolated from the other diploid A-genome species in potato relatives.</title>
        <authorList>
            <person name="Hosaka K."/>
        </authorList>
    </citation>
    <scope>NUCLEOTIDE SEQUENCE</scope>
    <source>
        <tissue evidence="2">Young leaves</tissue>
    </source>
</reference>
<name>A0AAF0TSF9_SOLVR</name>
<keyword evidence="3" id="KW-1185">Reference proteome</keyword>
<gene>
    <name evidence="2" type="ORF">MTR67_017783</name>
</gene>
<sequence>MGTTATRVRDFTGMNPLEFHGSKVEEDPQQLIDEGVAQSWFNQWKEERVIDVSLLDCEKCMVAFLDRFFSLEMRVAKVLEFINLHQGNMSVNDYALKFTQLYRYAHTMVADSRARMSKFVSGVSEMVVKEYHTSMVIKEMDILI</sequence>
<organism evidence="2 3">
    <name type="scientific">Solanum verrucosum</name>
    <dbReference type="NCBI Taxonomy" id="315347"/>
    <lineage>
        <taxon>Eukaryota</taxon>
        <taxon>Viridiplantae</taxon>
        <taxon>Streptophyta</taxon>
        <taxon>Embryophyta</taxon>
        <taxon>Tracheophyta</taxon>
        <taxon>Spermatophyta</taxon>
        <taxon>Magnoliopsida</taxon>
        <taxon>eudicotyledons</taxon>
        <taxon>Gunneridae</taxon>
        <taxon>Pentapetalae</taxon>
        <taxon>asterids</taxon>
        <taxon>lamiids</taxon>
        <taxon>Solanales</taxon>
        <taxon>Solanaceae</taxon>
        <taxon>Solanoideae</taxon>
        <taxon>Solaneae</taxon>
        <taxon>Solanum</taxon>
    </lineage>
</organism>
<feature type="domain" description="Retrotransposon gag" evidence="1">
    <location>
        <begin position="34"/>
        <end position="124"/>
    </location>
</feature>
<protein>
    <recommendedName>
        <fullName evidence="1">Retrotransposon gag domain-containing protein</fullName>
    </recommendedName>
</protein>